<dbReference type="InterPro" id="IPR016180">
    <property type="entry name" value="Ribosomal_uL16_dom"/>
</dbReference>
<dbReference type="PRINTS" id="PR00060">
    <property type="entry name" value="RIBOSOMALL16"/>
</dbReference>
<gene>
    <name evidence="5" type="primary">rpl16</name>
</gene>
<keyword evidence="2 4" id="KW-0689">Ribosomal protein</keyword>
<keyword evidence="3 4" id="KW-0687">Ribonucleoprotein</keyword>
<dbReference type="InterPro" id="IPR047873">
    <property type="entry name" value="Ribosomal_uL16"/>
</dbReference>
<comment type="similarity">
    <text evidence="1 4">Belongs to the universal ribosomal protein uL16 family.</text>
</comment>
<evidence type="ECO:0000256" key="3">
    <source>
        <dbReference type="ARBA" id="ARBA00023274"/>
    </source>
</evidence>
<dbReference type="PROSITE" id="PS00701">
    <property type="entry name" value="RIBOSOMAL_L16_2"/>
    <property type="match status" value="1"/>
</dbReference>
<geneLocation type="mitochondrion" evidence="5"/>
<evidence type="ECO:0000256" key="1">
    <source>
        <dbReference type="ARBA" id="ARBA00008931"/>
    </source>
</evidence>
<dbReference type="GO" id="GO:0003735">
    <property type="term" value="F:structural constituent of ribosome"/>
    <property type="evidence" value="ECO:0007669"/>
    <property type="project" value="InterPro"/>
</dbReference>
<dbReference type="GO" id="GO:0019843">
    <property type="term" value="F:rRNA binding"/>
    <property type="evidence" value="ECO:0007669"/>
    <property type="project" value="InterPro"/>
</dbReference>
<dbReference type="SUPFAM" id="SSF54686">
    <property type="entry name" value="Ribosomal protein L16p/L10e"/>
    <property type="match status" value="1"/>
</dbReference>
<dbReference type="Pfam" id="PF00252">
    <property type="entry name" value="Ribosomal_L16"/>
    <property type="match status" value="1"/>
</dbReference>
<name>A0A3G1PWE0_9STRA</name>
<evidence type="ECO:0000313" key="5">
    <source>
        <dbReference type="EMBL" id="AVR57558.1"/>
    </source>
</evidence>
<reference evidence="5" key="1">
    <citation type="journal article" date="2018" name="Mitochondrial DNA A DNA Mapp Seq Anal">
        <title>Comparative analysis of the mitochondrial genomes of six newly sequenced diatoms reveals group II introns in the barcoding region of cox1.</title>
        <authorList>
            <person name="Pogoda C.S."/>
            <person name="Keepers K.G."/>
            <person name="Hamsher S.E."/>
            <person name="Stepanek J.G."/>
            <person name="Kane N.C."/>
            <person name="Kociolek J.P."/>
        </authorList>
    </citation>
    <scope>NUCLEOTIDE SEQUENCE</scope>
</reference>
<evidence type="ECO:0000256" key="4">
    <source>
        <dbReference type="RuleBase" id="RU004413"/>
    </source>
</evidence>
<evidence type="ECO:0000256" key="2">
    <source>
        <dbReference type="ARBA" id="ARBA00022980"/>
    </source>
</evidence>
<dbReference type="PANTHER" id="PTHR12220">
    <property type="entry name" value="50S/60S RIBOSOMAL PROTEIN L16"/>
    <property type="match status" value="1"/>
</dbReference>
<dbReference type="AlphaFoldDB" id="A0A3G1PWE0"/>
<protein>
    <submittedName>
        <fullName evidence="5">Ribosomal protein L16</fullName>
    </submittedName>
</protein>
<dbReference type="InterPro" id="IPR000114">
    <property type="entry name" value="Ribosomal_uL16_bact-type"/>
</dbReference>
<dbReference type="GO" id="GO:0005762">
    <property type="term" value="C:mitochondrial large ribosomal subunit"/>
    <property type="evidence" value="ECO:0007669"/>
    <property type="project" value="TreeGrafter"/>
</dbReference>
<dbReference type="EMBL" id="MF997421">
    <property type="protein sequence ID" value="AVR57558.1"/>
    <property type="molecule type" value="Genomic_DNA"/>
</dbReference>
<dbReference type="InterPro" id="IPR036920">
    <property type="entry name" value="Ribosomal_uL16_sf"/>
</dbReference>
<dbReference type="Gene3D" id="3.90.1170.10">
    <property type="entry name" value="Ribosomal protein L10e/L16"/>
    <property type="match status" value="1"/>
</dbReference>
<dbReference type="GeneID" id="36937382"/>
<dbReference type="InterPro" id="IPR020798">
    <property type="entry name" value="Ribosomal_uL16_CS"/>
</dbReference>
<accession>A0A3G1PWE0</accession>
<organism evidence="5">
    <name type="scientific">Melosira undulata</name>
    <dbReference type="NCBI Taxonomy" id="2133757"/>
    <lineage>
        <taxon>Eukaryota</taxon>
        <taxon>Sar</taxon>
        <taxon>Stramenopiles</taxon>
        <taxon>Ochrophyta</taxon>
        <taxon>Bacillariophyta</taxon>
        <taxon>Coscinodiscophyceae</taxon>
        <taxon>Coscinodiscophycidae</taxon>
        <taxon>Melosirales</taxon>
        <taxon>Melosiraceae</taxon>
        <taxon>Melosira</taxon>
    </lineage>
</organism>
<dbReference type="CDD" id="cd01433">
    <property type="entry name" value="Ribosomal_L16_L10e"/>
    <property type="match status" value="1"/>
</dbReference>
<proteinExistence type="inferred from homology"/>
<dbReference type="RefSeq" id="YP_009485494.1">
    <property type="nucleotide sequence ID" value="NC_037728.1"/>
</dbReference>
<keyword evidence="5" id="KW-0496">Mitochondrion</keyword>
<dbReference type="PANTHER" id="PTHR12220:SF13">
    <property type="entry name" value="LARGE RIBOSOMAL SUBUNIT PROTEIN UL16M"/>
    <property type="match status" value="1"/>
</dbReference>
<sequence>MFLIPKNLKFKKHFKSRLKNYKIINNKSIIGTIFLKAINSGFIHYKQLEAARQSINRKIKKKGKLYSNISLTTSVTKKPLEFRMGKGKGAICYWSFKAYAGCILFQITGISLKKATKAFLAGAAKLPVKTKITFLAQWIEQ</sequence>
<dbReference type="NCBIfam" id="TIGR01164">
    <property type="entry name" value="rplP_bact"/>
    <property type="match status" value="1"/>
</dbReference>
<dbReference type="GO" id="GO:0032543">
    <property type="term" value="P:mitochondrial translation"/>
    <property type="evidence" value="ECO:0007669"/>
    <property type="project" value="TreeGrafter"/>
</dbReference>